<dbReference type="OrthoDB" id="2287485at2759"/>
<name>A0A068S3G9_9FUNG</name>
<dbReference type="Proteomes" id="UP000027586">
    <property type="component" value="Unassembled WGS sequence"/>
</dbReference>
<dbReference type="VEuPathDB" id="FungiDB:LCOR_07920.1"/>
<reference evidence="1" key="1">
    <citation type="submission" date="2013-08" db="EMBL/GenBank/DDBJ databases">
        <title>Gene expansion shapes genome architecture in the human pathogen Lichtheimia corymbifera: an evolutionary genomics analysis in the ancient terrestrial Mucorales (Mucoromycotina).</title>
        <authorList>
            <person name="Schwartze V.U."/>
            <person name="Winter S."/>
            <person name="Shelest E."/>
            <person name="Marcet-Houben M."/>
            <person name="Horn F."/>
            <person name="Wehner S."/>
            <person name="Hoffmann K."/>
            <person name="Riege K."/>
            <person name="Sammeth M."/>
            <person name="Nowrousian M."/>
            <person name="Valiante V."/>
            <person name="Linde J."/>
            <person name="Jacobsen I.D."/>
            <person name="Marz M."/>
            <person name="Brakhage A.A."/>
            <person name="Gabaldon T."/>
            <person name="Bocker S."/>
            <person name="Voigt K."/>
        </authorList>
    </citation>
    <scope>NUCLEOTIDE SEQUENCE [LARGE SCALE GENOMIC DNA]</scope>
    <source>
        <strain evidence="1">FSU 9682</strain>
    </source>
</reference>
<proteinExistence type="predicted"/>
<comment type="caution">
    <text evidence="1">The sequence shown here is derived from an EMBL/GenBank/DDBJ whole genome shotgun (WGS) entry which is preliminary data.</text>
</comment>
<sequence length="90" mass="10448">MQIANPSTFAMLELMRMTLFKTMNELSLVPIIVSSLIQLKEIPLQTASKTKECLRERSRGVTPTHKPPLSWLQSRYYELDSIKKRKGNQR</sequence>
<evidence type="ECO:0000313" key="2">
    <source>
        <dbReference type="Proteomes" id="UP000027586"/>
    </source>
</evidence>
<accession>A0A068S3G9</accession>
<evidence type="ECO:0000313" key="1">
    <source>
        <dbReference type="EMBL" id="CDH56918.1"/>
    </source>
</evidence>
<protein>
    <submittedName>
        <fullName evidence="1">Uncharacterized protein</fullName>
    </submittedName>
</protein>
<gene>
    <name evidence="1" type="ORF">LCOR_07920.1</name>
</gene>
<keyword evidence="2" id="KW-1185">Reference proteome</keyword>
<organism evidence="1 2">
    <name type="scientific">Lichtheimia corymbifera JMRC:FSU:9682</name>
    <dbReference type="NCBI Taxonomy" id="1263082"/>
    <lineage>
        <taxon>Eukaryota</taxon>
        <taxon>Fungi</taxon>
        <taxon>Fungi incertae sedis</taxon>
        <taxon>Mucoromycota</taxon>
        <taxon>Mucoromycotina</taxon>
        <taxon>Mucoromycetes</taxon>
        <taxon>Mucorales</taxon>
        <taxon>Lichtheimiaceae</taxon>
        <taxon>Lichtheimia</taxon>
    </lineage>
</organism>
<dbReference type="EMBL" id="CBTN010000042">
    <property type="protein sequence ID" value="CDH56918.1"/>
    <property type="molecule type" value="Genomic_DNA"/>
</dbReference>
<dbReference type="AlphaFoldDB" id="A0A068S3G9"/>